<proteinExistence type="predicted"/>
<comment type="subcellular location">
    <subcellularLocation>
        <location evidence="1">Virion</location>
    </subcellularLocation>
</comment>
<evidence type="ECO:0000259" key="3">
    <source>
        <dbReference type="PROSITE" id="PS51688"/>
    </source>
</evidence>
<keyword evidence="2" id="KW-0946">Virion</keyword>
<reference evidence="4" key="1">
    <citation type="submission" date="2020-05" db="EMBL/GenBank/DDBJ databases">
        <authorList>
            <person name="Chiriac C."/>
            <person name="Salcher M."/>
            <person name="Ghai R."/>
            <person name="Kavagutti S V."/>
        </authorList>
    </citation>
    <scope>NUCLEOTIDE SEQUENCE</scope>
</reference>
<evidence type="ECO:0000313" key="4">
    <source>
        <dbReference type="EMBL" id="CAB4199448.1"/>
    </source>
</evidence>
<evidence type="ECO:0000256" key="1">
    <source>
        <dbReference type="ARBA" id="ARBA00004328"/>
    </source>
</evidence>
<organism evidence="4">
    <name type="scientific">uncultured Caudovirales phage</name>
    <dbReference type="NCBI Taxonomy" id="2100421"/>
    <lineage>
        <taxon>Viruses</taxon>
        <taxon>Duplodnaviria</taxon>
        <taxon>Heunggongvirae</taxon>
        <taxon>Uroviricota</taxon>
        <taxon>Caudoviricetes</taxon>
        <taxon>Peduoviridae</taxon>
        <taxon>Maltschvirus</taxon>
        <taxon>Maltschvirus maltsch</taxon>
    </lineage>
</organism>
<name>A0A6J5S056_9CAUD</name>
<dbReference type="EMBL" id="LR797285">
    <property type="protein sequence ID" value="CAB4199448.1"/>
    <property type="molecule type" value="Genomic_DNA"/>
</dbReference>
<dbReference type="PROSITE" id="PS51688">
    <property type="entry name" value="ICA"/>
    <property type="match status" value="1"/>
</dbReference>
<protein>
    <recommendedName>
        <fullName evidence="3">Peptidase S74 domain-containing protein</fullName>
    </recommendedName>
</protein>
<sequence>MATFTVTIAGVDRTSLIPLESFTAEIGARDAITTCSFDLRDETKAIEIKGNSTVVVQKDGVSVWAGYVGNVSTAFDGSANVFSIDAQSGNCMLDAKAFRYMGKISKGTAGSANDKGSIRYLTRSFGAEVTWLLASSTSSPGASAIVYNSAKINKQATTYTDRRDYGGLTLREAIKKFCKDAYGDKKMSFWVDASLELNIQPTGQASNLLENFDLDVNPDTSWTLVGSAAVSAAAGQATGIADADYGISLGASTQSAYQSVTVTAEKRYYASGSVKNTVADRGRISIVWYSATPAIISTTTLAASATPLSWTRLEEIVTAPALATTARFSVTYVGSTSGSAYFDNLQMIEESAAFGISDAPNGTTTFAPENYEESSDSTGIINAIAIKGKEWTDPGSPLLLTEATKGNYTYYVEYPVSIAYFQKKFTSAIADDQVNSPTKARNAARKIFAESAFPIREGKYAISSTKLGSLVPSPGTYQIFQLSRMPSARQTTINRIESVTILPFGAGEVVYEIQFGAAKGSIATSLATLGSAIWGTGMPAIASTAFEHQTISDAAISVKRILTDPSTTGAAAEVTQGATVRGIAEIPVIQKNASLAPTANLPSLADYGGDGEFPLGSLILLVPDSGDVHGMGKPTLYRSDGATTWTAITAAQLKSDALNSGMMKNGIVADAIFAGTIDASTISVTNLSATNIKSGSLTISPTVGAGASAITSTNFNVSSSGIVSAAGGVFDPITTASAQRAALTVKGNSTEGDIATTASTNITLGYRTGASAIGGSFYPILRVRNPASGAEGTVDVYGGMTVTDAIQSTNGLSGDNVLQTYVTGDSNNRFKLEQDGVMSWGSGAAAVDTNLYRNAANALKTDDSLTVAGFLSVEGNTLLGNSTTADSVQMYLPTSATTSNSQPLRIATSTSHPLGLLYQVFRDSSSSLKYKTDVADLPDSLAILDATPVTYLDKASIGDPNAIRQVGFIAEQMATVPELSVYVGMGEDGKPDNIDYGKLVVPIISALRAQQKRIVKLEERLAALETDDTIAK</sequence>
<feature type="domain" description="Peptidase S74" evidence="3">
    <location>
        <begin position="926"/>
        <end position="1021"/>
    </location>
</feature>
<accession>A0A6J5S056</accession>
<keyword evidence="2" id="KW-1227">Viral tail protein</keyword>
<gene>
    <name evidence="4" type="ORF">UFOVP1336_38</name>
</gene>
<evidence type="ECO:0000256" key="2">
    <source>
        <dbReference type="ARBA" id="ARBA00022732"/>
    </source>
</evidence>
<dbReference type="Gene3D" id="2.60.120.260">
    <property type="entry name" value="Galactose-binding domain-like"/>
    <property type="match status" value="1"/>
</dbReference>
<dbReference type="InterPro" id="IPR030392">
    <property type="entry name" value="S74_ICA"/>
</dbReference>
<dbReference type="GO" id="GO:0098015">
    <property type="term" value="C:virus tail"/>
    <property type="evidence" value="ECO:0007669"/>
    <property type="project" value="UniProtKB-KW"/>
</dbReference>